<evidence type="ECO:0000313" key="3">
    <source>
        <dbReference type="Proteomes" id="UP001066276"/>
    </source>
</evidence>
<evidence type="ECO:0000256" key="1">
    <source>
        <dbReference type="SAM" id="MobiDB-lite"/>
    </source>
</evidence>
<protein>
    <submittedName>
        <fullName evidence="2">Uncharacterized protein</fullName>
    </submittedName>
</protein>
<reference evidence="2" key="1">
    <citation type="journal article" date="2022" name="bioRxiv">
        <title>Sequencing and chromosome-scale assembly of the giantPleurodeles waltlgenome.</title>
        <authorList>
            <person name="Brown T."/>
            <person name="Elewa A."/>
            <person name="Iarovenko S."/>
            <person name="Subramanian E."/>
            <person name="Araus A.J."/>
            <person name="Petzold A."/>
            <person name="Susuki M."/>
            <person name="Suzuki K.-i.T."/>
            <person name="Hayashi T."/>
            <person name="Toyoda A."/>
            <person name="Oliveira C."/>
            <person name="Osipova E."/>
            <person name="Leigh N.D."/>
            <person name="Simon A."/>
            <person name="Yun M.H."/>
        </authorList>
    </citation>
    <scope>NUCLEOTIDE SEQUENCE</scope>
    <source>
        <strain evidence="2">20211129_DDA</strain>
        <tissue evidence="2">Liver</tissue>
    </source>
</reference>
<accession>A0AAV7QPK3</accession>
<dbReference type="Proteomes" id="UP001066276">
    <property type="component" value="Chromosome 6"/>
</dbReference>
<dbReference type="AlphaFoldDB" id="A0AAV7QPK3"/>
<name>A0AAV7QPK3_PLEWA</name>
<sequence length="186" mass="20307">MLLGQRAAPLRHRNTALLPVMLSSGSGPRGPRRPCLTGRIRWRGEDEELGGVGSLALGAAHHWDSTMACTPPGATQSHPFLSAAPGRAATKDRGSNQGRRPQWVQGVAGMLHVRRAPPCQRPSAYSRRQNGEPHRLHSTFAPGPKAHFLVELRSYRPSAIMARPRPLKLILIELDIILNDYGTCVP</sequence>
<gene>
    <name evidence="2" type="ORF">NDU88_007700</name>
</gene>
<comment type="caution">
    <text evidence="2">The sequence shown here is derived from an EMBL/GenBank/DDBJ whole genome shotgun (WGS) entry which is preliminary data.</text>
</comment>
<dbReference type="EMBL" id="JANPWB010000010">
    <property type="protein sequence ID" value="KAJ1141367.1"/>
    <property type="molecule type" value="Genomic_DNA"/>
</dbReference>
<feature type="region of interest" description="Disordered" evidence="1">
    <location>
        <begin position="119"/>
        <end position="140"/>
    </location>
</feature>
<organism evidence="2 3">
    <name type="scientific">Pleurodeles waltl</name>
    <name type="common">Iberian ribbed newt</name>
    <dbReference type="NCBI Taxonomy" id="8319"/>
    <lineage>
        <taxon>Eukaryota</taxon>
        <taxon>Metazoa</taxon>
        <taxon>Chordata</taxon>
        <taxon>Craniata</taxon>
        <taxon>Vertebrata</taxon>
        <taxon>Euteleostomi</taxon>
        <taxon>Amphibia</taxon>
        <taxon>Batrachia</taxon>
        <taxon>Caudata</taxon>
        <taxon>Salamandroidea</taxon>
        <taxon>Salamandridae</taxon>
        <taxon>Pleurodelinae</taxon>
        <taxon>Pleurodeles</taxon>
    </lineage>
</organism>
<proteinExistence type="predicted"/>
<evidence type="ECO:0000313" key="2">
    <source>
        <dbReference type="EMBL" id="KAJ1141367.1"/>
    </source>
</evidence>
<keyword evidence="3" id="KW-1185">Reference proteome</keyword>